<organism evidence="2 3">
    <name type="scientific">Paraburkholderia panacisoli</name>
    <dbReference type="NCBI Taxonomy" id="2603818"/>
    <lineage>
        <taxon>Bacteria</taxon>
        <taxon>Pseudomonadati</taxon>
        <taxon>Pseudomonadota</taxon>
        <taxon>Betaproteobacteria</taxon>
        <taxon>Burkholderiales</taxon>
        <taxon>Burkholderiaceae</taxon>
        <taxon>Paraburkholderia</taxon>
    </lineage>
</organism>
<evidence type="ECO:0000256" key="1">
    <source>
        <dbReference type="SAM" id="MobiDB-lite"/>
    </source>
</evidence>
<feature type="region of interest" description="Disordered" evidence="1">
    <location>
        <begin position="1"/>
        <end position="26"/>
    </location>
</feature>
<reference evidence="2 3" key="1">
    <citation type="submission" date="2019-08" db="EMBL/GenBank/DDBJ databases">
        <title>Paraburkholderia sp. DCY113.</title>
        <authorList>
            <person name="Kang J."/>
        </authorList>
    </citation>
    <scope>NUCLEOTIDE SEQUENCE [LARGE SCALE GENOMIC DNA]</scope>
    <source>
        <strain evidence="2 3">DCY113</strain>
    </source>
</reference>
<evidence type="ECO:0000313" key="2">
    <source>
        <dbReference type="EMBL" id="KAA1011279.1"/>
    </source>
</evidence>
<protein>
    <submittedName>
        <fullName evidence="2">Uncharacterized protein</fullName>
    </submittedName>
</protein>
<sequence length="67" mass="7232">MGSIMRSPVKSASVTTSSQSEYSIERKTRANALDTADALRAEKRRVSDAAIDSNASKWRYPAPGVTS</sequence>
<gene>
    <name evidence="2" type="ORF">FVF58_15125</name>
</gene>
<proteinExistence type="predicted"/>
<accession>A0A5B0H7Z0</accession>
<keyword evidence="3" id="KW-1185">Reference proteome</keyword>
<name>A0A5B0H7Z0_9BURK</name>
<feature type="compositionally biased region" description="Polar residues" evidence="1">
    <location>
        <begin position="10"/>
        <end position="22"/>
    </location>
</feature>
<dbReference type="AlphaFoldDB" id="A0A5B0H7Z0"/>
<comment type="caution">
    <text evidence="2">The sequence shown here is derived from an EMBL/GenBank/DDBJ whole genome shotgun (WGS) entry which is preliminary data.</text>
</comment>
<evidence type="ECO:0000313" key="3">
    <source>
        <dbReference type="Proteomes" id="UP000325273"/>
    </source>
</evidence>
<dbReference type="EMBL" id="VTUZ01000009">
    <property type="protein sequence ID" value="KAA1011279.1"/>
    <property type="molecule type" value="Genomic_DNA"/>
</dbReference>
<dbReference type="Proteomes" id="UP000325273">
    <property type="component" value="Unassembled WGS sequence"/>
</dbReference>